<dbReference type="FunFam" id="3.40.970.10:FF:000002">
    <property type="entry name" value="Ribonuclease H"/>
    <property type="match status" value="1"/>
</dbReference>
<feature type="non-terminal residue" evidence="12">
    <location>
        <position position="89"/>
    </location>
</feature>
<keyword evidence="8" id="KW-0255">Endonuclease</keyword>
<gene>
    <name evidence="12" type="ORF">MNBD_GAMMA03-1475</name>
</gene>
<feature type="domain" description="Ribonuclease H1 N-terminal" evidence="11">
    <location>
        <begin position="4"/>
        <end position="46"/>
    </location>
</feature>
<evidence type="ECO:0000256" key="10">
    <source>
        <dbReference type="ARBA" id="ARBA00022842"/>
    </source>
</evidence>
<evidence type="ECO:0000256" key="3">
    <source>
        <dbReference type="ARBA" id="ARBA00005300"/>
    </source>
</evidence>
<dbReference type="InterPro" id="IPR037056">
    <property type="entry name" value="RNase_H1_N_sf"/>
</dbReference>
<evidence type="ECO:0000256" key="2">
    <source>
        <dbReference type="ARBA" id="ARBA00004065"/>
    </source>
</evidence>
<dbReference type="SUPFAM" id="SSF55658">
    <property type="entry name" value="L9 N-domain-like"/>
    <property type="match status" value="1"/>
</dbReference>
<dbReference type="EC" id="3.1.26.4" evidence="4"/>
<keyword evidence="10" id="KW-0460">Magnesium</keyword>
<keyword evidence="7" id="KW-0479">Metal-binding</keyword>
<accession>A0A3B0W0J0</accession>
<comment type="similarity">
    <text evidence="3">Belongs to the RNase H family.</text>
</comment>
<dbReference type="GO" id="GO:0046872">
    <property type="term" value="F:metal ion binding"/>
    <property type="evidence" value="ECO:0007669"/>
    <property type="project" value="UniProtKB-KW"/>
</dbReference>
<organism evidence="12">
    <name type="scientific">hydrothermal vent metagenome</name>
    <dbReference type="NCBI Taxonomy" id="652676"/>
    <lineage>
        <taxon>unclassified sequences</taxon>
        <taxon>metagenomes</taxon>
        <taxon>ecological metagenomes</taxon>
    </lineage>
</organism>
<keyword evidence="9" id="KW-0378">Hydrolase</keyword>
<evidence type="ECO:0000259" key="11">
    <source>
        <dbReference type="Pfam" id="PF01693"/>
    </source>
</evidence>
<dbReference type="AlphaFoldDB" id="A0A3B0W0J0"/>
<evidence type="ECO:0000256" key="1">
    <source>
        <dbReference type="ARBA" id="ARBA00001946"/>
    </source>
</evidence>
<dbReference type="InterPro" id="IPR011320">
    <property type="entry name" value="RNase_H1_N"/>
</dbReference>
<keyword evidence="6" id="KW-0540">Nuclease</keyword>
<dbReference type="InterPro" id="IPR009027">
    <property type="entry name" value="Ribosomal_bL9/RNase_H1_N"/>
</dbReference>
<evidence type="ECO:0000256" key="6">
    <source>
        <dbReference type="ARBA" id="ARBA00022722"/>
    </source>
</evidence>
<dbReference type="Gene3D" id="3.40.970.10">
    <property type="entry name" value="Ribonuclease H1, N-terminal domain"/>
    <property type="match status" value="1"/>
</dbReference>
<evidence type="ECO:0000313" key="12">
    <source>
        <dbReference type="EMBL" id="VAW49365.1"/>
    </source>
</evidence>
<evidence type="ECO:0000256" key="7">
    <source>
        <dbReference type="ARBA" id="ARBA00022723"/>
    </source>
</evidence>
<reference evidence="12" key="1">
    <citation type="submission" date="2018-06" db="EMBL/GenBank/DDBJ databases">
        <authorList>
            <person name="Zhirakovskaya E."/>
        </authorList>
    </citation>
    <scope>NUCLEOTIDE SEQUENCE</scope>
</reference>
<dbReference type="EMBL" id="UOFC01000278">
    <property type="protein sequence ID" value="VAW49365.1"/>
    <property type="molecule type" value="Genomic_DNA"/>
</dbReference>
<comment type="function">
    <text evidence="2">Endonuclease that specifically degrades the RNA of RNA-DNA hybrids.</text>
</comment>
<comment type="cofactor">
    <cofactor evidence="1">
        <name>Mg(2+)</name>
        <dbReference type="ChEBI" id="CHEBI:18420"/>
    </cofactor>
</comment>
<dbReference type="Pfam" id="PF01693">
    <property type="entry name" value="Cauli_VI"/>
    <property type="match status" value="1"/>
</dbReference>
<evidence type="ECO:0000256" key="4">
    <source>
        <dbReference type="ARBA" id="ARBA00012180"/>
    </source>
</evidence>
<sequence>MAQKFYVVWQGRKPGIYTNWNQCKQQVDKFAGAKYKSFSILSEAEKAFKDGSTRAVIKGGGGLYFSPTKTQRIKTYTARKKKALPIMVK</sequence>
<evidence type="ECO:0000256" key="8">
    <source>
        <dbReference type="ARBA" id="ARBA00022759"/>
    </source>
</evidence>
<evidence type="ECO:0000256" key="9">
    <source>
        <dbReference type="ARBA" id="ARBA00022801"/>
    </source>
</evidence>
<protein>
    <recommendedName>
        <fullName evidence="5">Ribonuclease H</fullName>
        <ecNumber evidence="4">3.1.26.4</ecNumber>
    </recommendedName>
</protein>
<evidence type="ECO:0000256" key="5">
    <source>
        <dbReference type="ARBA" id="ARBA00017721"/>
    </source>
</evidence>
<dbReference type="GO" id="GO:0004523">
    <property type="term" value="F:RNA-DNA hybrid ribonuclease activity"/>
    <property type="evidence" value="ECO:0007669"/>
    <property type="project" value="UniProtKB-EC"/>
</dbReference>
<name>A0A3B0W0J0_9ZZZZ</name>
<proteinExistence type="inferred from homology"/>